<dbReference type="Gene3D" id="3.30.200.20">
    <property type="entry name" value="Phosphorylase Kinase, domain 1"/>
    <property type="match status" value="1"/>
</dbReference>
<proteinExistence type="predicted"/>
<evidence type="ECO:0000256" key="1">
    <source>
        <dbReference type="SAM" id="Coils"/>
    </source>
</evidence>
<dbReference type="InterPro" id="IPR027417">
    <property type="entry name" value="P-loop_NTPase"/>
</dbReference>
<dbReference type="CDD" id="cd05154">
    <property type="entry name" value="ACAD10_11_N-like"/>
    <property type="match status" value="1"/>
</dbReference>
<organism evidence="4 5">
    <name type="scientific">Rhizoctonia solani</name>
    <dbReference type="NCBI Taxonomy" id="456999"/>
    <lineage>
        <taxon>Eukaryota</taxon>
        <taxon>Fungi</taxon>
        <taxon>Dikarya</taxon>
        <taxon>Basidiomycota</taxon>
        <taxon>Agaricomycotina</taxon>
        <taxon>Agaricomycetes</taxon>
        <taxon>Cantharellales</taxon>
        <taxon>Ceratobasidiaceae</taxon>
        <taxon>Rhizoctonia</taxon>
    </lineage>
</organism>
<dbReference type="CDD" id="cd00882">
    <property type="entry name" value="Ras_like_GTPase"/>
    <property type="match status" value="1"/>
</dbReference>
<dbReference type="SUPFAM" id="SSF52540">
    <property type="entry name" value="P-loop containing nucleoside triphosphate hydrolases"/>
    <property type="match status" value="1"/>
</dbReference>
<accession>A0A8H3I2I5</accession>
<dbReference type="InterPro" id="IPR006073">
    <property type="entry name" value="GTP-bd"/>
</dbReference>
<feature type="domain" description="Aminoglycoside phosphotransferase" evidence="2">
    <location>
        <begin position="372"/>
        <end position="599"/>
    </location>
</feature>
<dbReference type="SUPFAM" id="SSF56112">
    <property type="entry name" value="Protein kinase-like (PK-like)"/>
    <property type="match status" value="1"/>
</dbReference>
<sequence length="711" mass="79160">MYDTTGGLQEAAVIVLFGPTGSGKTTFANVASGDTMRVGRGLKSCTQDVQPTTMFTVDGKPVVVIDCPGFDDTYLSESDILKSLAGFLSVAYTQSFKITGLLYLHKITDTRVGGASLRHMNMFKELCGTDSLKNVTYVMNMWSNPPTEDEVLRESELRYSDEFFGAPLAEGAQMARHDNTQESAHNIIRKLLPRPPTVPKISKQLVDEGLTLEQTSAGTALGLGLEEEIRKLNEEIRRLREDHAQAARENNERFKKALEAQERKAHEKHQMLEQQVESLKEGHKRDEAAWAKQLSDYSTATAAGHLYSYLTGSLNLPITRGIKHTKPIMSDGKIGGEYGEIRAGIDIRSLNKYLGQHAEEIKVPVEVKQFKSNPTYFLTDVSGTRFVMRKKPGGQLLSPTAHAVEREFKILHAIHTHNTRSKPRTPIPIPRPILLCEDSSIVGTPFYVMEFLDGRIFSDPRMLEIPKEDRDQCWLSAVKSLAALSSLVPSEVGLADFGPRTPYFPRQIKSLSKVSQAQARVVDVETKQPVGPIPDYDEMIAWYQEHLPDESKTGLRVVHGDYKIDNLIFHPTEPRVIGILDWELCTLGSPLADLANLLMPYHISPEEIPPPSAFSGFKGQPPDAVPCSLEVLERTFCDEFGIPYPLTEMVYANSWMLFRLSIISQGIAARYSQRQASSANAKTQGERFPMLGRMAKKLMLEGSSTPPKAKL</sequence>
<protein>
    <recommendedName>
        <fullName evidence="6">Aminoglycoside phosphotransferase domain-containing protein</fullName>
    </recommendedName>
</protein>
<dbReference type="CDD" id="cd22249">
    <property type="entry name" value="UDM1_RNF168_RNF169-like"/>
    <property type="match status" value="1"/>
</dbReference>
<dbReference type="InterPro" id="IPR052898">
    <property type="entry name" value="ACAD10-like"/>
</dbReference>
<dbReference type="Gene3D" id="3.40.50.300">
    <property type="entry name" value="P-loop containing nucleotide triphosphate hydrolases"/>
    <property type="match status" value="1"/>
</dbReference>
<dbReference type="InterPro" id="IPR041726">
    <property type="entry name" value="ACAD10_11_N"/>
</dbReference>
<evidence type="ECO:0000313" key="4">
    <source>
        <dbReference type="EMBL" id="CAE7178608.1"/>
    </source>
</evidence>
<dbReference type="InterPro" id="IPR011009">
    <property type="entry name" value="Kinase-like_dom_sf"/>
</dbReference>
<evidence type="ECO:0008006" key="6">
    <source>
        <dbReference type="Google" id="ProtNLM"/>
    </source>
</evidence>
<dbReference type="PANTHER" id="PTHR47829">
    <property type="entry name" value="HYDROLASE, PUTATIVE (AFU_ORTHOLOGUE AFUA_1G12880)-RELATED"/>
    <property type="match status" value="1"/>
</dbReference>
<dbReference type="AlphaFoldDB" id="A0A8H3I2I5"/>
<evidence type="ECO:0000259" key="2">
    <source>
        <dbReference type="Pfam" id="PF01636"/>
    </source>
</evidence>
<feature type="domain" description="G" evidence="3">
    <location>
        <begin position="14"/>
        <end position="71"/>
    </location>
</feature>
<dbReference type="InterPro" id="IPR002575">
    <property type="entry name" value="Aminoglycoside_PTrfase"/>
</dbReference>
<dbReference type="GO" id="GO:0005525">
    <property type="term" value="F:GTP binding"/>
    <property type="evidence" value="ECO:0007669"/>
    <property type="project" value="InterPro"/>
</dbReference>
<dbReference type="Proteomes" id="UP000663827">
    <property type="component" value="Unassembled WGS sequence"/>
</dbReference>
<gene>
    <name evidence="4" type="ORF">RDB_LOCUS114309</name>
</gene>
<evidence type="ECO:0000259" key="3">
    <source>
        <dbReference type="Pfam" id="PF01926"/>
    </source>
</evidence>
<dbReference type="EMBL" id="CAJNJQ010002521">
    <property type="protein sequence ID" value="CAE7178608.1"/>
    <property type="molecule type" value="Genomic_DNA"/>
</dbReference>
<dbReference type="PANTHER" id="PTHR47829:SF1">
    <property type="entry name" value="HAD FAMILY PHOSPHATASE"/>
    <property type="match status" value="1"/>
</dbReference>
<keyword evidence="1" id="KW-0175">Coiled coil</keyword>
<dbReference type="Gene3D" id="3.90.1200.10">
    <property type="match status" value="1"/>
</dbReference>
<reference evidence="4" key="1">
    <citation type="submission" date="2021-01" db="EMBL/GenBank/DDBJ databases">
        <authorList>
            <person name="Kaushik A."/>
        </authorList>
    </citation>
    <scope>NUCLEOTIDE SEQUENCE</scope>
    <source>
        <strain evidence="4">AG5</strain>
    </source>
</reference>
<dbReference type="Pfam" id="PF01926">
    <property type="entry name" value="MMR_HSR1"/>
    <property type="match status" value="1"/>
</dbReference>
<comment type="caution">
    <text evidence="4">The sequence shown here is derived from an EMBL/GenBank/DDBJ whole genome shotgun (WGS) entry which is preliminary data.</text>
</comment>
<evidence type="ECO:0000313" key="5">
    <source>
        <dbReference type="Proteomes" id="UP000663827"/>
    </source>
</evidence>
<dbReference type="Pfam" id="PF01636">
    <property type="entry name" value="APH"/>
    <property type="match status" value="1"/>
</dbReference>
<feature type="coiled-coil region" evidence="1">
    <location>
        <begin position="222"/>
        <end position="275"/>
    </location>
</feature>
<name>A0A8H3I2I5_9AGAM</name>